<keyword evidence="2" id="KW-0560">Oxidoreductase</keyword>
<gene>
    <name evidence="6" type="ORF">COT25_04095</name>
</gene>
<evidence type="ECO:0000256" key="1">
    <source>
        <dbReference type="ARBA" id="ARBA00012502"/>
    </source>
</evidence>
<dbReference type="EC" id="1.8.4.11" evidence="1"/>
<dbReference type="PANTHER" id="PTHR43774">
    <property type="entry name" value="PEPTIDE METHIONINE SULFOXIDE REDUCTASE"/>
    <property type="match status" value="1"/>
</dbReference>
<organism evidence="6 7">
    <name type="scientific">Candidatus Kerfeldbacteria bacterium CG08_land_8_20_14_0_20_42_7</name>
    <dbReference type="NCBI Taxonomy" id="2014245"/>
    <lineage>
        <taxon>Bacteria</taxon>
        <taxon>Candidatus Kerfeldiibacteriota</taxon>
    </lineage>
</organism>
<dbReference type="Pfam" id="PF01625">
    <property type="entry name" value="PMSR"/>
    <property type="match status" value="1"/>
</dbReference>
<dbReference type="Gene3D" id="3.30.1060.10">
    <property type="entry name" value="Peptide methionine sulphoxide reductase MsrA"/>
    <property type="match status" value="1"/>
</dbReference>
<comment type="caution">
    <text evidence="6">The sequence shown here is derived from an EMBL/GenBank/DDBJ whole genome shotgun (WGS) entry which is preliminary data.</text>
</comment>
<dbReference type="GO" id="GO:0008113">
    <property type="term" value="F:peptide-methionine (S)-S-oxide reductase activity"/>
    <property type="evidence" value="ECO:0007669"/>
    <property type="project" value="UniProtKB-EC"/>
</dbReference>
<dbReference type="InterPro" id="IPR002569">
    <property type="entry name" value="Met_Sox_Rdtase_MsrA_dom"/>
</dbReference>
<dbReference type="EMBL" id="PEXV01000133">
    <property type="protein sequence ID" value="PIS41267.1"/>
    <property type="molecule type" value="Genomic_DNA"/>
</dbReference>
<evidence type="ECO:0000256" key="3">
    <source>
        <dbReference type="ARBA" id="ARBA00047806"/>
    </source>
</evidence>
<dbReference type="AlphaFoldDB" id="A0A2H0YRZ7"/>
<accession>A0A2H0YRZ7</accession>
<evidence type="ECO:0000313" key="6">
    <source>
        <dbReference type="EMBL" id="PIS41267.1"/>
    </source>
</evidence>
<feature type="non-terminal residue" evidence="6">
    <location>
        <position position="1"/>
    </location>
</feature>
<comment type="catalytic activity">
    <reaction evidence="3">
        <text>L-methionyl-[protein] + [thioredoxin]-disulfide + H2O = L-methionyl-(S)-S-oxide-[protein] + [thioredoxin]-dithiol</text>
        <dbReference type="Rhea" id="RHEA:14217"/>
        <dbReference type="Rhea" id="RHEA-COMP:10698"/>
        <dbReference type="Rhea" id="RHEA-COMP:10700"/>
        <dbReference type="Rhea" id="RHEA-COMP:12313"/>
        <dbReference type="Rhea" id="RHEA-COMP:12315"/>
        <dbReference type="ChEBI" id="CHEBI:15377"/>
        <dbReference type="ChEBI" id="CHEBI:16044"/>
        <dbReference type="ChEBI" id="CHEBI:29950"/>
        <dbReference type="ChEBI" id="CHEBI:44120"/>
        <dbReference type="ChEBI" id="CHEBI:50058"/>
        <dbReference type="EC" id="1.8.4.11"/>
    </reaction>
</comment>
<evidence type="ECO:0000313" key="7">
    <source>
        <dbReference type="Proteomes" id="UP000228711"/>
    </source>
</evidence>
<feature type="domain" description="Peptide methionine sulphoxide reductase MsrA" evidence="5">
    <location>
        <begin position="3"/>
        <end position="41"/>
    </location>
</feature>
<evidence type="ECO:0000256" key="2">
    <source>
        <dbReference type="ARBA" id="ARBA00023002"/>
    </source>
</evidence>
<dbReference type="Proteomes" id="UP000228711">
    <property type="component" value="Unassembled WGS sequence"/>
</dbReference>
<comment type="catalytic activity">
    <reaction evidence="4">
        <text>[thioredoxin]-disulfide + L-methionine + H2O = L-methionine (S)-S-oxide + [thioredoxin]-dithiol</text>
        <dbReference type="Rhea" id="RHEA:19993"/>
        <dbReference type="Rhea" id="RHEA-COMP:10698"/>
        <dbReference type="Rhea" id="RHEA-COMP:10700"/>
        <dbReference type="ChEBI" id="CHEBI:15377"/>
        <dbReference type="ChEBI" id="CHEBI:29950"/>
        <dbReference type="ChEBI" id="CHEBI:50058"/>
        <dbReference type="ChEBI" id="CHEBI:57844"/>
        <dbReference type="ChEBI" id="CHEBI:58772"/>
        <dbReference type="EC" id="1.8.4.11"/>
    </reaction>
</comment>
<sequence length="60" mass="7107">ADSGIYEHPVTTSIEPSTTFFEAEPEHKNFYEQNPNQPYCQVVIDPKIAKFRKQFQQYLR</sequence>
<evidence type="ECO:0000259" key="5">
    <source>
        <dbReference type="Pfam" id="PF01625"/>
    </source>
</evidence>
<name>A0A2H0YRZ7_9BACT</name>
<evidence type="ECO:0000256" key="4">
    <source>
        <dbReference type="ARBA" id="ARBA00048782"/>
    </source>
</evidence>
<dbReference type="PANTHER" id="PTHR43774:SF1">
    <property type="entry name" value="PEPTIDE METHIONINE SULFOXIDE REDUCTASE MSRA 2"/>
    <property type="match status" value="1"/>
</dbReference>
<proteinExistence type="predicted"/>
<dbReference type="InterPro" id="IPR036509">
    <property type="entry name" value="Met_Sox_Rdtase_MsrA_sf"/>
</dbReference>
<protein>
    <recommendedName>
        <fullName evidence="1">peptide-methionine (S)-S-oxide reductase</fullName>
        <ecNumber evidence="1">1.8.4.11</ecNumber>
    </recommendedName>
</protein>
<reference evidence="7" key="1">
    <citation type="submission" date="2017-09" db="EMBL/GenBank/DDBJ databases">
        <title>Depth-based differentiation of microbial function through sediment-hosted aquifers and enrichment of novel symbionts in the deep terrestrial subsurface.</title>
        <authorList>
            <person name="Probst A.J."/>
            <person name="Ladd B."/>
            <person name="Jarett J.K."/>
            <person name="Geller-Mcgrath D.E."/>
            <person name="Sieber C.M.K."/>
            <person name="Emerson J.B."/>
            <person name="Anantharaman K."/>
            <person name="Thomas B.C."/>
            <person name="Malmstrom R."/>
            <person name="Stieglmeier M."/>
            <person name="Klingl A."/>
            <person name="Woyke T."/>
            <person name="Ryan C.M."/>
            <person name="Banfield J.F."/>
        </authorList>
    </citation>
    <scope>NUCLEOTIDE SEQUENCE [LARGE SCALE GENOMIC DNA]</scope>
</reference>
<dbReference type="SUPFAM" id="SSF55068">
    <property type="entry name" value="Peptide methionine sulfoxide reductase"/>
    <property type="match status" value="1"/>
</dbReference>